<dbReference type="PATRIC" id="fig|608538.5.peg.1269"/>
<evidence type="ECO:0000313" key="2">
    <source>
        <dbReference type="Proteomes" id="UP000002574"/>
    </source>
</evidence>
<dbReference type="InterPro" id="IPR013389">
    <property type="entry name" value="CRISPR-assoc_prot_Cas8b"/>
</dbReference>
<organism evidence="1 2">
    <name type="scientific">Hydrogenobacter thermophilus (strain DSM 6534 / IAM 12695 / TK-6)</name>
    <dbReference type="NCBI Taxonomy" id="608538"/>
    <lineage>
        <taxon>Bacteria</taxon>
        <taxon>Pseudomonadati</taxon>
        <taxon>Aquificota</taxon>
        <taxon>Aquificia</taxon>
        <taxon>Aquificales</taxon>
        <taxon>Aquificaceae</taxon>
        <taxon>Hydrogenobacter</taxon>
    </lineage>
</organism>
<dbReference type="InterPro" id="IPR013420">
    <property type="entry name" value="CRISPR-assoc_prot_Cas8b/Csh1_C"/>
</dbReference>
<dbReference type="KEGG" id="hth:HTH_1250"/>
<dbReference type="Pfam" id="PF09484">
    <property type="entry name" value="Cas_TM1802"/>
    <property type="match status" value="1"/>
</dbReference>
<dbReference type="OrthoDB" id="5422815at2"/>
<dbReference type="eggNOG" id="ENOG502Z952">
    <property type="taxonomic scope" value="Bacteria"/>
</dbReference>
<keyword evidence="2" id="KW-1185">Reference proteome</keyword>
<sequence>MLKAIRDIGRDIGELFGGVKLYDEVEKADRVLVLEFDEKGEFVKTDLEDFFEGKQEKYLYKKAKGSNPPTLTPTIILQRGKKKPDDKKSPVMRTLDNLEKVLNKIQFEKIARPTLDKKKLEEEIYRITEIIPAKEKILLTIKIGGKYVGEIEDFIKALKKELEEEGRESRGTGICSVCLQEKEVSGDIAPFKFYTIDKPGYITGGFKKEIAFKNFPLCYECRDYIKRGREEILEKKLKFKIGGVITYYLIPEFILGRDKIKKETFDILFPRNPEVRKIMLSSREHKSLMADEEEILEILSDERDVLTLNFLFLESELSAERILLLIQDVYPSRLRELFEAKRKVEKLFSSNGFSYTFNYYTIYKFFSKSDSTKKEPDLRKYFLEVLDKTFRGVKIDEKFLLNFLMKGIRDAIKKEEGYKNLIKDAFSVFVFVKLTTKEVDMEVKDVNSLEEFLESLPTLNNDLKKGLFLLGALTERLLRVQESERGSKPFLKKLKGLKMNENDLKGLLPEVRNKLEEYDKFRAGEMKLFNLTSEYFSKAPAVWNMSIEELNFYFSLGMGMFDKAAGYIYSKKEVSNEEQA</sequence>
<reference evidence="1 2" key="1">
    <citation type="journal article" date="2010" name="J. Bacteriol.">
        <title>Complete genome sequence of the thermophilic, obligately chemolithoautotrophic hydrogen-oxidizing bacterium Hydrogenobacter thermophilus TK-6.</title>
        <authorList>
            <person name="Arai H."/>
            <person name="Kanbe H."/>
            <person name="Ishii M."/>
            <person name="Igarashi Y."/>
        </authorList>
    </citation>
    <scope>NUCLEOTIDE SEQUENCE [LARGE SCALE GENOMIC DNA]</scope>
    <source>
        <strain evidence="2">DSM 6534 / IAM 12695 / TK-6 [Tokyo]</strain>
    </source>
</reference>
<accession>D3DIQ2</accession>
<dbReference type="STRING" id="608538.HTH_1250"/>
<dbReference type="Proteomes" id="UP000002574">
    <property type="component" value="Chromosome"/>
</dbReference>
<dbReference type="EMBL" id="AP011112">
    <property type="protein sequence ID" value="BAI69704.1"/>
    <property type="molecule type" value="Genomic_DNA"/>
</dbReference>
<proteinExistence type="predicted"/>
<name>D3DIQ2_HYDTT</name>
<dbReference type="KEGG" id="hte:Hydth_1242"/>
<evidence type="ECO:0000313" key="1">
    <source>
        <dbReference type="EMBL" id="BAI69704.1"/>
    </source>
</evidence>
<dbReference type="NCBIfam" id="TIGR02591">
    <property type="entry name" value="cas_Csh1"/>
    <property type="match status" value="1"/>
</dbReference>
<dbReference type="RefSeq" id="WP_012963884.1">
    <property type="nucleotide sequence ID" value="NC_013799.1"/>
</dbReference>
<dbReference type="AlphaFoldDB" id="D3DIQ2"/>
<protein>
    <submittedName>
        <fullName evidence="1">CRISPR-associated protein</fullName>
    </submittedName>
</protein>
<dbReference type="NCBIfam" id="TIGR02556">
    <property type="entry name" value="cas_TM1802"/>
    <property type="match status" value="1"/>
</dbReference>
<gene>
    <name evidence="1" type="primary">csh1</name>
    <name evidence="1" type="ordered locus">HTH_1250</name>
</gene>